<comment type="caution">
    <text evidence="2">The sequence shown here is derived from an EMBL/GenBank/DDBJ whole genome shotgun (WGS) entry which is preliminary data.</text>
</comment>
<proteinExistence type="predicted"/>
<reference evidence="2 3" key="1">
    <citation type="journal article" date="2023" name="Mol. Phylogenet. Evol.">
        <title>Genome-scale phylogeny and comparative genomics of the fungal order Sordariales.</title>
        <authorList>
            <person name="Hensen N."/>
            <person name="Bonometti L."/>
            <person name="Westerberg I."/>
            <person name="Brannstrom I.O."/>
            <person name="Guillou S."/>
            <person name="Cros-Aarteil S."/>
            <person name="Calhoun S."/>
            <person name="Haridas S."/>
            <person name="Kuo A."/>
            <person name="Mondo S."/>
            <person name="Pangilinan J."/>
            <person name="Riley R."/>
            <person name="LaButti K."/>
            <person name="Andreopoulos B."/>
            <person name="Lipzen A."/>
            <person name="Chen C."/>
            <person name="Yan M."/>
            <person name="Daum C."/>
            <person name="Ng V."/>
            <person name="Clum A."/>
            <person name="Steindorff A."/>
            <person name="Ohm R.A."/>
            <person name="Martin F."/>
            <person name="Silar P."/>
            <person name="Natvig D.O."/>
            <person name="Lalanne C."/>
            <person name="Gautier V."/>
            <person name="Ament-Velasquez S.L."/>
            <person name="Kruys A."/>
            <person name="Hutchinson M.I."/>
            <person name="Powell A.J."/>
            <person name="Barry K."/>
            <person name="Miller A.N."/>
            <person name="Grigoriev I.V."/>
            <person name="Debuchy R."/>
            <person name="Gladieux P."/>
            <person name="Hiltunen Thoren M."/>
            <person name="Johannesson H."/>
        </authorList>
    </citation>
    <scope>NUCLEOTIDE SEQUENCE [LARGE SCALE GENOMIC DNA]</scope>
    <source>
        <strain evidence="2 3">FGSC 10403</strain>
    </source>
</reference>
<feature type="compositionally biased region" description="Polar residues" evidence="1">
    <location>
        <begin position="38"/>
        <end position="48"/>
    </location>
</feature>
<dbReference type="EMBL" id="JAULSX010000005">
    <property type="protein sequence ID" value="KAK3490269.1"/>
    <property type="molecule type" value="Genomic_DNA"/>
</dbReference>
<feature type="region of interest" description="Disordered" evidence="1">
    <location>
        <begin position="37"/>
        <end position="60"/>
    </location>
</feature>
<dbReference type="AlphaFoldDB" id="A0AAJ0I579"/>
<evidence type="ECO:0000313" key="2">
    <source>
        <dbReference type="EMBL" id="KAK3490269.1"/>
    </source>
</evidence>
<organism evidence="2 3">
    <name type="scientific">Neurospora hispaniola</name>
    <dbReference type="NCBI Taxonomy" id="588809"/>
    <lineage>
        <taxon>Eukaryota</taxon>
        <taxon>Fungi</taxon>
        <taxon>Dikarya</taxon>
        <taxon>Ascomycota</taxon>
        <taxon>Pezizomycotina</taxon>
        <taxon>Sordariomycetes</taxon>
        <taxon>Sordariomycetidae</taxon>
        <taxon>Sordariales</taxon>
        <taxon>Sordariaceae</taxon>
        <taxon>Neurospora</taxon>
    </lineage>
</organism>
<feature type="region of interest" description="Disordered" evidence="1">
    <location>
        <begin position="124"/>
        <end position="172"/>
    </location>
</feature>
<dbReference type="RefSeq" id="XP_062691452.1">
    <property type="nucleotide sequence ID" value="XM_062832660.1"/>
</dbReference>
<name>A0AAJ0I579_9PEZI</name>
<evidence type="ECO:0000256" key="1">
    <source>
        <dbReference type="SAM" id="MobiDB-lite"/>
    </source>
</evidence>
<dbReference type="Proteomes" id="UP001285908">
    <property type="component" value="Unassembled WGS sequence"/>
</dbReference>
<dbReference type="GeneID" id="87870282"/>
<feature type="compositionally biased region" description="Acidic residues" evidence="1">
    <location>
        <begin position="156"/>
        <end position="170"/>
    </location>
</feature>
<evidence type="ECO:0000313" key="3">
    <source>
        <dbReference type="Proteomes" id="UP001285908"/>
    </source>
</evidence>
<sequence length="308" mass="34493">MPPKMASNSELAEIKLLLHSLASDIKAVKADVAELKKSQVQSQQSTPTCAKRTESGPKLPNIEKALSDAESKLADQIRDTQSTILQLVEEEKVLIHAEVVQLSRTVGTALENAKEKMMEMVAEVVDENGRKRSRSTAGLDESDDDGDAGEKRVKEDEESDVDEDNPDDYDSWTKRRRMSSALDKAVMDIIDMAEDAFDYERVGPEWILTALIPFHASADGGRIQCWYFFQKEGKIGFEYCLYGLLYHGHEHAEVAEGGCFCRSRHPPGLRQRATRCIRVKRVDNDPGELLFTWGGNIGPAPLLDPRWE</sequence>
<accession>A0AAJ0I579</accession>
<keyword evidence="3" id="KW-1185">Reference proteome</keyword>
<gene>
    <name evidence="2" type="ORF">B0T23DRAFT_157923</name>
</gene>
<protein>
    <submittedName>
        <fullName evidence="2">Uncharacterized protein</fullName>
    </submittedName>
</protein>